<name>A0A6J4UBR6_9BACT</name>
<evidence type="ECO:0000313" key="2">
    <source>
        <dbReference type="EMBL" id="CAA9545845.1"/>
    </source>
</evidence>
<feature type="non-terminal residue" evidence="2">
    <location>
        <position position="304"/>
    </location>
</feature>
<organism evidence="2">
    <name type="scientific">uncultured Thermomicrobiales bacterium</name>
    <dbReference type="NCBI Taxonomy" id="1645740"/>
    <lineage>
        <taxon>Bacteria</taxon>
        <taxon>Pseudomonadati</taxon>
        <taxon>Thermomicrobiota</taxon>
        <taxon>Thermomicrobia</taxon>
        <taxon>Thermomicrobiales</taxon>
        <taxon>environmental samples</taxon>
    </lineage>
</organism>
<protein>
    <submittedName>
        <fullName evidence="2">N-Acetyl-D-glucosamine ABC transport system, permease protein 1</fullName>
    </submittedName>
</protein>
<feature type="region of interest" description="Disordered" evidence="1">
    <location>
        <begin position="148"/>
        <end position="265"/>
    </location>
</feature>
<feature type="compositionally biased region" description="Low complexity" evidence="1">
    <location>
        <begin position="95"/>
        <end position="105"/>
    </location>
</feature>
<feature type="compositionally biased region" description="Basic residues" evidence="1">
    <location>
        <begin position="246"/>
        <end position="259"/>
    </location>
</feature>
<dbReference type="EMBL" id="CADCWG010000078">
    <property type="protein sequence ID" value="CAA9545845.1"/>
    <property type="molecule type" value="Genomic_DNA"/>
</dbReference>
<dbReference type="AlphaFoldDB" id="A0A6J4UBR6"/>
<gene>
    <name evidence="2" type="ORF">AVDCRST_MAG49-1330</name>
</gene>
<feature type="non-terminal residue" evidence="2">
    <location>
        <position position="1"/>
    </location>
</feature>
<evidence type="ECO:0000256" key="1">
    <source>
        <dbReference type="SAM" id="MobiDB-lite"/>
    </source>
</evidence>
<accession>A0A6J4UBR6</accession>
<reference evidence="2" key="1">
    <citation type="submission" date="2020-02" db="EMBL/GenBank/DDBJ databases">
        <authorList>
            <person name="Meier V. D."/>
        </authorList>
    </citation>
    <scope>NUCLEOTIDE SEQUENCE</scope>
    <source>
        <strain evidence="2">AVDCRST_MAG49</strain>
    </source>
</reference>
<sequence>GAGTPDQVGADGDAVAAAGPVAALAPRLPLRAAEHGDVRHLPLRAGHLVAAARLPGRLADAARVDRARQLPGAARRPRLPQGAAQHRALRGGHRPGQPARRAGAGRADEAARGAVADLLPGRLLPAGGDLGGDPGHGLALDVQPAVRGDQPAARPRTRPLAGAPEPGAVGGDPLGGADDPRRRRGDVLGGDGLDPRRPLRGGRARGGRPGPPVVGHHRPAAQADHALPGGDVHDLGVRGLRAGLHHDRRRPGLRHHHHRPVDLRHRLPRLAVRRRVGPGGRPLRAGRARGGGPVPLAAVRRPVL</sequence>
<proteinExistence type="predicted"/>
<feature type="region of interest" description="Disordered" evidence="1">
    <location>
        <begin position="69"/>
        <end position="109"/>
    </location>
</feature>